<evidence type="ECO:0000313" key="4">
    <source>
        <dbReference type="EMBL" id="WXG67567.1"/>
    </source>
</evidence>
<proteinExistence type="predicted"/>
<dbReference type="InterPro" id="IPR002560">
    <property type="entry name" value="Transposase_DDE"/>
</dbReference>
<evidence type="ECO:0000259" key="1">
    <source>
        <dbReference type="Pfam" id="PF01610"/>
    </source>
</evidence>
<name>A0ABZ2PHW6_9NOCA</name>
<gene>
    <name evidence="3" type="ORF">WDS16_18720</name>
    <name evidence="4" type="ORF">WDS16_20345</name>
</gene>
<protein>
    <submittedName>
        <fullName evidence="4">ISL3 family transposase</fullName>
    </submittedName>
</protein>
<dbReference type="EMBL" id="CP147846">
    <property type="protein sequence ID" value="WXG67273.1"/>
    <property type="molecule type" value="Genomic_DNA"/>
</dbReference>
<sequence>MDQSTTVLFGLPGVRVDRVSTDDIGVRLVEFFTDDERAAACPGCGVVSTSVKGHAVTRPKDIPYGEVSILLQWTKTRWRCREEYCQRGSFTESVDELPPRARVTGRLGRAMGWAIGDAARSVSEVATSHGVSWPTAHRGFVDLAGRMLTEPDPVRVLGIDETRRGKPRWDRCTTTGTWVRTDPWDTGFVDISGSQGLLGQQSGRTSATVVGWLRARSAQFRDGIEYVAIDPAAVYASAVRTPDLLPNAVLVVDHFHLVAKANDAVTKVRQRVTWDQRSRRGRAIDPEWANRRRLLRGRERMSDRGFARMWNEIDAQDPSAQILSAYIAKEELRTLLSTVRDGGDRHRTSHRLQRFFTWCADSQVPELLTLAKMVDTWWPEINAFITTGITNAKTEGYNRLVKQVKRSACGFRNVDNSARRIRFHTTRSARASIQTSC</sequence>
<dbReference type="PANTHER" id="PTHR33498:SF1">
    <property type="entry name" value="TRANSPOSASE FOR INSERTION SEQUENCE ELEMENT IS1557"/>
    <property type="match status" value="1"/>
</dbReference>
<dbReference type="NCBIfam" id="NF033550">
    <property type="entry name" value="transpos_ISL3"/>
    <property type="match status" value="1"/>
</dbReference>
<evidence type="ECO:0000313" key="3">
    <source>
        <dbReference type="EMBL" id="WXG67273.1"/>
    </source>
</evidence>
<feature type="domain" description="Transposase IS204/IS1001/IS1096/IS1165 zinc-finger" evidence="2">
    <location>
        <begin position="38"/>
        <end position="85"/>
    </location>
</feature>
<dbReference type="RefSeq" id="WP_338886703.1">
    <property type="nucleotide sequence ID" value="NZ_CP147846.1"/>
</dbReference>
<reference evidence="4 5" key="1">
    <citation type="submission" date="2024-03" db="EMBL/GenBank/DDBJ databases">
        <title>Natural products discovery in diverse microorganisms through a two-stage MS feature dereplication strategy.</title>
        <authorList>
            <person name="Zhang R."/>
        </authorList>
    </citation>
    <scope>NUCLEOTIDE SEQUENCE [LARGE SCALE GENOMIC DNA]</scope>
    <source>
        <strain evidence="4 5">18930</strain>
    </source>
</reference>
<dbReference type="Pfam" id="PF01610">
    <property type="entry name" value="DDE_Tnp_ISL3"/>
    <property type="match status" value="1"/>
</dbReference>
<accession>A0ABZ2PHW6</accession>
<organism evidence="4 5">
    <name type="scientific">Rhodococcus sovatensis</name>
    <dbReference type="NCBI Taxonomy" id="1805840"/>
    <lineage>
        <taxon>Bacteria</taxon>
        <taxon>Bacillati</taxon>
        <taxon>Actinomycetota</taxon>
        <taxon>Actinomycetes</taxon>
        <taxon>Mycobacteriales</taxon>
        <taxon>Nocardiaceae</taxon>
        <taxon>Rhodococcus</taxon>
    </lineage>
</organism>
<evidence type="ECO:0000259" key="2">
    <source>
        <dbReference type="Pfam" id="PF14690"/>
    </source>
</evidence>
<dbReference type="InterPro" id="IPR047951">
    <property type="entry name" value="Transpos_ISL3"/>
</dbReference>
<dbReference type="EMBL" id="CP147846">
    <property type="protein sequence ID" value="WXG67567.1"/>
    <property type="molecule type" value="Genomic_DNA"/>
</dbReference>
<dbReference type="Pfam" id="PF14690">
    <property type="entry name" value="Zn_ribbon_ISL3"/>
    <property type="match status" value="1"/>
</dbReference>
<keyword evidence="5" id="KW-1185">Reference proteome</keyword>
<dbReference type="Proteomes" id="UP001432000">
    <property type="component" value="Chromosome"/>
</dbReference>
<feature type="domain" description="Transposase IS204/IS1001/IS1096/IS1165 DDE" evidence="1">
    <location>
        <begin position="157"/>
        <end position="420"/>
    </location>
</feature>
<evidence type="ECO:0000313" key="5">
    <source>
        <dbReference type="Proteomes" id="UP001432000"/>
    </source>
</evidence>
<dbReference type="InterPro" id="IPR029261">
    <property type="entry name" value="Transposase_Znf"/>
</dbReference>
<dbReference type="PANTHER" id="PTHR33498">
    <property type="entry name" value="TRANSPOSASE FOR INSERTION SEQUENCE ELEMENT IS1557"/>
    <property type="match status" value="1"/>
</dbReference>